<evidence type="ECO:0000313" key="1">
    <source>
        <dbReference type="EMBL" id="WNZ27560.1"/>
    </source>
</evidence>
<gene>
    <name evidence="1" type="ORF">HJG54_32335</name>
</gene>
<name>A0AA96WMN5_9CYAN</name>
<dbReference type="RefSeq" id="WP_316435912.1">
    <property type="nucleotide sequence ID" value="NZ_CP053587.1"/>
</dbReference>
<organism evidence="1">
    <name type="scientific">Leptolyngbya sp. NK1-12</name>
    <dbReference type="NCBI Taxonomy" id="2547451"/>
    <lineage>
        <taxon>Bacteria</taxon>
        <taxon>Bacillati</taxon>
        <taxon>Cyanobacteriota</taxon>
        <taxon>Cyanophyceae</taxon>
        <taxon>Leptolyngbyales</taxon>
        <taxon>Leptolyngbyaceae</taxon>
        <taxon>Leptolyngbya group</taxon>
        <taxon>Leptolyngbya</taxon>
    </lineage>
</organism>
<sequence>MPLTVDDLTKMSQAELDDLYCQSPVGTIPDGNSQGTALIWPGSWLSRILVPLIKLLAWQGKVFHREQRFLLNKVSPLRLRLVKAEVYPGKSWIDDGETTVLDYSKTSFVAQKIRDEIREVAPNLYLGQAYWGKTRVLNFILKF</sequence>
<dbReference type="EMBL" id="CP053587">
    <property type="protein sequence ID" value="WNZ27560.1"/>
    <property type="molecule type" value="Genomic_DNA"/>
</dbReference>
<reference evidence="1" key="1">
    <citation type="submission" date="2020-05" db="EMBL/GenBank/DDBJ databases">
        <authorList>
            <person name="Zhu T."/>
            <person name="Keshari N."/>
            <person name="Lu X."/>
        </authorList>
    </citation>
    <scope>NUCLEOTIDE SEQUENCE</scope>
    <source>
        <strain evidence="1">NK1-12</strain>
    </source>
</reference>
<proteinExistence type="predicted"/>
<dbReference type="AlphaFoldDB" id="A0AA96WMN5"/>
<protein>
    <submittedName>
        <fullName evidence="1">Uncharacterized protein</fullName>
    </submittedName>
</protein>
<accession>A0AA96WMN5</accession>